<evidence type="ECO:0000313" key="19">
    <source>
        <dbReference type="Proteomes" id="UP000324194"/>
    </source>
</evidence>
<keyword evidence="5 12" id="KW-0479">Metal-binding</keyword>
<keyword evidence="11 12" id="KW-0456">Lyase</keyword>
<evidence type="ECO:0000256" key="4">
    <source>
        <dbReference type="ARBA" id="ARBA00008357"/>
    </source>
</evidence>
<keyword evidence="7 12" id="KW-0460">Magnesium</keyword>
<sequence>MTEWSIQQARELYHVAHWSDGFFDISEHGTLRVQPNGLNDQTSIDLNELAQTINASGISFPILLRFTDILRKRIQVLNEAFVNAIKSHDYQGKYLSAYPIKVNQQRHVVESILQNGKAPVGLETGSKPELLAALAMPCEHMPVIICNGYKDREYIRLALIGQRLGHQVYIILEKFSELGLALEEADKLNIEPCLGVRVRLTSVGAGKWQESGGEKSKFGFSAPQLLQVVETLRAKNRLNSLRVLHFFMGSQLANIADIQRGMHEGVRYYETLRKLGAPIDTIDVGGGLGIDYEGTRSRSFCSMNYSIQEYANNVVYTISDMCNQHDLPHPQIVTESGRAITAHHAMIITNIIASEPPCEAANLSSPEEDQASILHDLWESYINLSEKTALESYHDACHWMSEVHTMYIHGLMDLKERAYAEQIYYAIFSRLRGVLKPSIRAHREIIDELNEKLAHKFVCNFSLFQSLPDAWAINQVFPIIPLSGLDQQPTLRGILHDITCDSDGRIDTYVNNYGLESTLPLMPHDPAKPYLLGIFLVGAYQEILGDMHNLFGDTHSIHLELQSDGSYQLTNAMDGDTVESSLRYVDFNGDDLLQSYQRQLQAAKLTPAECEEFLSDLSTGLKGYTYFEE</sequence>
<evidence type="ECO:0000256" key="14">
    <source>
        <dbReference type="PIRSR" id="PIRSR600183-50"/>
    </source>
</evidence>
<dbReference type="OrthoDB" id="9802658at2"/>
<feature type="binding site" evidence="12">
    <location>
        <begin position="282"/>
        <end position="292"/>
    </location>
    <ligand>
        <name>substrate</name>
    </ligand>
</feature>
<dbReference type="PIRSF" id="PIRSF001336">
    <property type="entry name" value="Arg_decrbxlase"/>
    <property type="match status" value="1"/>
</dbReference>
<dbReference type="FunFam" id="3.20.20.10:FF:000001">
    <property type="entry name" value="Biosynthetic arginine decarboxylase"/>
    <property type="match status" value="1"/>
</dbReference>
<evidence type="ECO:0000256" key="3">
    <source>
        <dbReference type="ARBA" id="ARBA00002257"/>
    </source>
</evidence>
<dbReference type="RefSeq" id="WP_148340457.1">
    <property type="nucleotide sequence ID" value="NZ_LR699120.1"/>
</dbReference>
<comment type="similarity">
    <text evidence="4 12">Belongs to the Orn/Lys/Arg decarboxylase class-II family. SpeA subfamily.</text>
</comment>
<evidence type="ECO:0000256" key="7">
    <source>
        <dbReference type="ARBA" id="ARBA00022842"/>
    </source>
</evidence>
<keyword evidence="19" id="KW-1185">Reference proteome</keyword>
<evidence type="ECO:0000259" key="15">
    <source>
        <dbReference type="Pfam" id="PF02784"/>
    </source>
</evidence>
<dbReference type="KEGG" id="asip:AQUSIP_23820"/>
<feature type="active site" description="Proton donor" evidence="14">
    <location>
        <position position="500"/>
    </location>
</feature>
<dbReference type="GO" id="GO:0033388">
    <property type="term" value="P:putrescine biosynthetic process from arginine"/>
    <property type="evidence" value="ECO:0007669"/>
    <property type="project" value="TreeGrafter"/>
</dbReference>
<evidence type="ECO:0000313" key="18">
    <source>
        <dbReference type="EMBL" id="VVC77055.1"/>
    </source>
</evidence>
<reference evidence="18 19" key="1">
    <citation type="submission" date="2019-08" db="EMBL/GenBank/DDBJ databases">
        <authorList>
            <person name="Guy L."/>
        </authorList>
    </citation>
    <scope>NUCLEOTIDE SEQUENCE [LARGE SCALE GENOMIC DNA]</scope>
    <source>
        <strain evidence="18 19">SGT-108</strain>
    </source>
</reference>
<gene>
    <name evidence="12 18" type="primary">speA</name>
    <name evidence="18" type="ORF">AQUSIP_23820</name>
</gene>
<dbReference type="Pfam" id="PF17944">
    <property type="entry name" value="Arg_decarbox_C"/>
    <property type="match status" value="1"/>
</dbReference>
<dbReference type="InterPro" id="IPR009006">
    <property type="entry name" value="Ala_racemase/Decarboxylase_C"/>
</dbReference>
<dbReference type="SUPFAM" id="SSF51419">
    <property type="entry name" value="PLP-binding barrel"/>
    <property type="match status" value="1"/>
</dbReference>
<evidence type="ECO:0000256" key="5">
    <source>
        <dbReference type="ARBA" id="ARBA00022723"/>
    </source>
</evidence>
<feature type="domain" description="Orn/DAP/Arg decarboxylase 2 N-terminal" evidence="15">
    <location>
        <begin position="93"/>
        <end position="342"/>
    </location>
</feature>
<evidence type="ECO:0000256" key="13">
    <source>
        <dbReference type="PIRSR" id="PIRSR001336-50"/>
    </source>
</evidence>
<dbReference type="Pfam" id="PF02784">
    <property type="entry name" value="Orn_Arg_deC_N"/>
    <property type="match status" value="1"/>
</dbReference>
<accession>A0A5E4PKH8</accession>
<dbReference type="UniPathway" id="UPA00186">
    <property type="reaction ID" value="UER00284"/>
</dbReference>
<dbReference type="PRINTS" id="PR01179">
    <property type="entry name" value="ODADCRBXLASE"/>
</dbReference>
<dbReference type="GO" id="GO:0046872">
    <property type="term" value="F:metal ion binding"/>
    <property type="evidence" value="ECO:0007669"/>
    <property type="project" value="UniProtKB-KW"/>
</dbReference>
<dbReference type="InterPro" id="IPR040634">
    <property type="entry name" value="Arg_decarb_HB"/>
</dbReference>
<evidence type="ECO:0000256" key="6">
    <source>
        <dbReference type="ARBA" id="ARBA00022793"/>
    </source>
</evidence>
<evidence type="ECO:0000256" key="2">
    <source>
        <dbReference type="ARBA" id="ARBA00001946"/>
    </source>
</evidence>
<dbReference type="InterPro" id="IPR022653">
    <property type="entry name" value="De-COase2_pyr-phos_BS"/>
</dbReference>
<dbReference type="PANTHER" id="PTHR43295:SF9">
    <property type="entry name" value="BIOSYNTHETIC ARGININE DECARBOXYLASE"/>
    <property type="match status" value="1"/>
</dbReference>
<dbReference type="NCBIfam" id="TIGR01273">
    <property type="entry name" value="speA"/>
    <property type="match status" value="1"/>
</dbReference>
<keyword evidence="9 12" id="KW-0745">Spermidine biosynthesis</keyword>
<evidence type="ECO:0000256" key="1">
    <source>
        <dbReference type="ARBA" id="ARBA00001933"/>
    </source>
</evidence>
<keyword evidence="8 12" id="KW-0663">Pyridoxal phosphate</keyword>
<comment type="cofactor">
    <cofactor evidence="2 12">
        <name>Mg(2+)</name>
        <dbReference type="ChEBI" id="CHEBI:18420"/>
    </cofactor>
</comment>
<feature type="domain" description="Arginine decarboxylase C-terminal helical" evidence="17">
    <location>
        <begin position="581"/>
        <end position="627"/>
    </location>
</feature>
<comment type="cofactor">
    <cofactor evidence="1 12 13">
        <name>pyridoxal 5'-phosphate</name>
        <dbReference type="ChEBI" id="CHEBI:597326"/>
    </cofactor>
</comment>
<dbReference type="InterPro" id="IPR000183">
    <property type="entry name" value="Orn/DAP/Arg_de-COase"/>
</dbReference>
<evidence type="ECO:0000259" key="17">
    <source>
        <dbReference type="Pfam" id="PF17944"/>
    </source>
</evidence>
<dbReference type="Gene3D" id="1.20.58.930">
    <property type="match status" value="1"/>
</dbReference>
<keyword evidence="10 12" id="KW-0620">Polyamine biosynthesis</keyword>
<evidence type="ECO:0000256" key="11">
    <source>
        <dbReference type="ARBA" id="ARBA00023239"/>
    </source>
</evidence>
<evidence type="ECO:0000256" key="8">
    <source>
        <dbReference type="ARBA" id="ARBA00022898"/>
    </source>
</evidence>
<dbReference type="Gene3D" id="1.10.287.3440">
    <property type="match status" value="1"/>
</dbReference>
<dbReference type="AlphaFoldDB" id="A0A5E4PKH8"/>
<dbReference type="InterPro" id="IPR022644">
    <property type="entry name" value="De-COase2_N"/>
</dbReference>
<name>A0A5E4PKH8_9COXI</name>
<feature type="modified residue" description="N6-(pyridoxal phosphate)lysine" evidence="12 13">
    <location>
        <position position="101"/>
    </location>
</feature>
<dbReference type="GO" id="GO:0006527">
    <property type="term" value="P:L-arginine catabolic process"/>
    <property type="evidence" value="ECO:0007669"/>
    <property type="project" value="InterPro"/>
</dbReference>
<dbReference type="PANTHER" id="PTHR43295">
    <property type="entry name" value="ARGININE DECARBOXYLASE"/>
    <property type="match status" value="1"/>
</dbReference>
<evidence type="ECO:0000256" key="12">
    <source>
        <dbReference type="HAMAP-Rule" id="MF_01417"/>
    </source>
</evidence>
<organism evidence="18 19">
    <name type="scientific">Aquicella siphonis</name>
    <dbReference type="NCBI Taxonomy" id="254247"/>
    <lineage>
        <taxon>Bacteria</taxon>
        <taxon>Pseudomonadati</taxon>
        <taxon>Pseudomonadota</taxon>
        <taxon>Gammaproteobacteria</taxon>
        <taxon>Legionellales</taxon>
        <taxon>Coxiellaceae</taxon>
        <taxon>Aquicella</taxon>
    </lineage>
</organism>
<dbReference type="HAMAP" id="MF_01417">
    <property type="entry name" value="SpeA"/>
    <property type="match status" value="1"/>
</dbReference>
<evidence type="ECO:0000256" key="10">
    <source>
        <dbReference type="ARBA" id="ARBA00023115"/>
    </source>
</evidence>
<dbReference type="PROSITE" id="PS00879">
    <property type="entry name" value="ODR_DC_2_2"/>
    <property type="match status" value="1"/>
</dbReference>
<dbReference type="EMBL" id="LR699120">
    <property type="protein sequence ID" value="VVC77055.1"/>
    <property type="molecule type" value="Genomic_DNA"/>
</dbReference>
<comment type="pathway">
    <text evidence="12">Amine and polyamine biosynthesis; agmatine biosynthesis; agmatine from L-arginine: step 1/1.</text>
</comment>
<dbReference type="GO" id="GO:0008295">
    <property type="term" value="P:spermidine biosynthetic process"/>
    <property type="evidence" value="ECO:0007669"/>
    <property type="project" value="UniProtKB-UniRule"/>
</dbReference>
<dbReference type="PROSITE" id="PS00878">
    <property type="entry name" value="ODR_DC_2_1"/>
    <property type="match status" value="1"/>
</dbReference>
<dbReference type="InterPro" id="IPR041128">
    <property type="entry name" value="Arg_decarbox_C"/>
</dbReference>
<feature type="domain" description="Arginine decarboxylase helical bundle" evidence="16">
    <location>
        <begin position="367"/>
        <end position="450"/>
    </location>
</feature>
<evidence type="ECO:0000256" key="9">
    <source>
        <dbReference type="ARBA" id="ARBA00023066"/>
    </source>
</evidence>
<dbReference type="PRINTS" id="PR01180">
    <property type="entry name" value="ARGDCRBXLASE"/>
</dbReference>
<dbReference type="GO" id="GO:0008792">
    <property type="term" value="F:arginine decarboxylase activity"/>
    <property type="evidence" value="ECO:0007669"/>
    <property type="project" value="UniProtKB-UniRule"/>
</dbReference>
<dbReference type="InterPro" id="IPR022657">
    <property type="entry name" value="De-COase2_CS"/>
</dbReference>
<dbReference type="InterPro" id="IPR029066">
    <property type="entry name" value="PLP-binding_barrel"/>
</dbReference>
<dbReference type="Gene3D" id="3.20.20.10">
    <property type="entry name" value="Alanine racemase"/>
    <property type="match status" value="1"/>
</dbReference>
<keyword evidence="6 12" id="KW-0210">Decarboxylase</keyword>
<dbReference type="CDD" id="cd06830">
    <property type="entry name" value="PLPDE_III_ADC"/>
    <property type="match status" value="1"/>
</dbReference>
<dbReference type="NCBIfam" id="NF003763">
    <property type="entry name" value="PRK05354.1"/>
    <property type="match status" value="1"/>
</dbReference>
<comment type="function">
    <text evidence="3 12">Catalyzes the biosynthesis of agmatine from arginine.</text>
</comment>
<dbReference type="Proteomes" id="UP000324194">
    <property type="component" value="Chromosome 2"/>
</dbReference>
<dbReference type="Gene3D" id="2.40.37.10">
    <property type="entry name" value="Lyase, Ornithine Decarboxylase, Chain A, domain 1"/>
    <property type="match status" value="1"/>
</dbReference>
<protein>
    <recommendedName>
        <fullName evidence="12">Biosynthetic arginine decarboxylase</fullName>
        <shortName evidence="12">ADC</shortName>
        <ecNumber evidence="12">4.1.1.19</ecNumber>
    </recommendedName>
</protein>
<dbReference type="InterPro" id="IPR002985">
    <property type="entry name" value="Arg_decrbxlase"/>
</dbReference>
<dbReference type="EC" id="4.1.1.19" evidence="12"/>
<comment type="catalytic activity">
    <reaction evidence="12">
        <text>L-arginine + H(+) = agmatine + CO2</text>
        <dbReference type="Rhea" id="RHEA:17641"/>
        <dbReference type="ChEBI" id="CHEBI:15378"/>
        <dbReference type="ChEBI" id="CHEBI:16526"/>
        <dbReference type="ChEBI" id="CHEBI:32682"/>
        <dbReference type="ChEBI" id="CHEBI:58145"/>
        <dbReference type="EC" id="4.1.1.19"/>
    </reaction>
</comment>
<proteinExistence type="inferred from homology"/>
<evidence type="ECO:0000259" key="16">
    <source>
        <dbReference type="Pfam" id="PF17810"/>
    </source>
</evidence>
<dbReference type="Pfam" id="PF17810">
    <property type="entry name" value="Arg_decarb_HB"/>
    <property type="match status" value="1"/>
</dbReference>